<evidence type="ECO:0000256" key="12">
    <source>
        <dbReference type="ARBA" id="ARBA00023136"/>
    </source>
</evidence>
<evidence type="ECO:0000313" key="16">
    <source>
        <dbReference type="EMBL" id="KAG5463146.1"/>
    </source>
</evidence>
<keyword evidence="12 15" id="KW-0472">Membrane</keyword>
<keyword evidence="8" id="KW-0256">Endoplasmic reticulum</keyword>
<evidence type="ECO:0000256" key="15">
    <source>
        <dbReference type="SAM" id="Phobius"/>
    </source>
</evidence>
<feature type="transmembrane region" description="Helical" evidence="15">
    <location>
        <begin position="169"/>
        <end position="187"/>
    </location>
</feature>
<feature type="region of interest" description="Disordered" evidence="14">
    <location>
        <begin position="274"/>
        <end position="309"/>
    </location>
</feature>
<dbReference type="GO" id="GO:0005789">
    <property type="term" value="C:endoplasmic reticulum membrane"/>
    <property type="evidence" value="ECO:0007669"/>
    <property type="project" value="UniProtKB-SubCell"/>
</dbReference>
<keyword evidence="6 15" id="KW-0812">Transmembrane</keyword>
<evidence type="ECO:0000256" key="13">
    <source>
        <dbReference type="ARBA" id="ARBA00031116"/>
    </source>
</evidence>
<keyword evidence="4" id="KW-0813">Transport</keyword>
<dbReference type="OrthoDB" id="20303at2759"/>
<dbReference type="InterPro" id="IPR009567">
    <property type="entry name" value="SARAF"/>
</dbReference>
<dbReference type="EMBL" id="JAEFCI010001073">
    <property type="protein sequence ID" value="KAG5463146.1"/>
    <property type="molecule type" value="Genomic_DNA"/>
</dbReference>
<comment type="caution">
    <text evidence="16">The sequence shown here is derived from an EMBL/GenBank/DDBJ whole genome shotgun (WGS) entry which is preliminary data.</text>
</comment>
<evidence type="ECO:0000256" key="8">
    <source>
        <dbReference type="ARBA" id="ARBA00022824"/>
    </source>
</evidence>
<protein>
    <recommendedName>
        <fullName evidence="3">Store-operated calcium entry-associated regulatory factor</fullName>
    </recommendedName>
    <alternativeName>
        <fullName evidence="13">Transmembrane protein 66</fullName>
    </alternativeName>
</protein>
<keyword evidence="10 15" id="KW-1133">Transmembrane helix</keyword>
<feature type="region of interest" description="Disordered" evidence="14">
    <location>
        <begin position="209"/>
        <end position="247"/>
    </location>
</feature>
<evidence type="ECO:0000256" key="4">
    <source>
        <dbReference type="ARBA" id="ARBA00022448"/>
    </source>
</evidence>
<keyword evidence="11" id="KW-0406">Ion transport</keyword>
<dbReference type="PANTHER" id="PTHR15929">
    <property type="entry name" value="STORE-OPERATED CALCIUM ENTRY-ASSOCIATED REGULATORY FACTOR"/>
    <property type="match status" value="1"/>
</dbReference>
<dbReference type="GO" id="GO:0006816">
    <property type="term" value="P:calcium ion transport"/>
    <property type="evidence" value="ECO:0007669"/>
    <property type="project" value="UniProtKB-KW"/>
</dbReference>
<comment type="similarity">
    <text evidence="2">Belongs to the SARAF family.</text>
</comment>
<proteinExistence type="inferred from homology"/>
<name>A0A8H8DLU5_9FUNG</name>
<dbReference type="Pfam" id="PF06682">
    <property type="entry name" value="SARAF"/>
    <property type="match status" value="1"/>
</dbReference>
<sequence>MGRLGLILSVSASPLVFFPPADVRASSSARRGSDKALLADVKKPTFRRGRMTEGRRSGRVPQMRCVGGDACKHELEFVQCFNQGFDGRDFQWRCVADTGDAVRLGETTVTCEGYDFPNDDYVLVGSCGVEYQLFYTPKGKRLSSSLGELTRDDFFLVDDRLPFVGRPSLTAQIVIAIWCLGILYALYKIVRACMDPAYSEARQRERLRWDAGGDGGTFPPGGDDFGDGGGRGGISRTCRSSSAWRSAESPIPGTGFWTGVGLGGLAAHMAMRPLSTPTRRQPDFSAPSNRGVGPSSTRQSTGFGGTRRR</sequence>
<comment type="subcellular location">
    <subcellularLocation>
        <location evidence="1">Endoplasmic reticulum membrane</location>
        <topology evidence="1">Single-pass type I membrane protein</topology>
    </subcellularLocation>
</comment>
<evidence type="ECO:0000313" key="17">
    <source>
        <dbReference type="Proteomes" id="UP000673691"/>
    </source>
</evidence>
<dbReference type="AlphaFoldDB" id="A0A8H8DLU5"/>
<reference evidence="16 17" key="1">
    <citation type="journal article" name="Sci. Rep.">
        <title>Genome-scale phylogenetic analyses confirm Olpidium as the closest living zoosporic fungus to the non-flagellated, terrestrial fungi.</title>
        <authorList>
            <person name="Chang Y."/>
            <person name="Rochon D."/>
            <person name="Sekimoto S."/>
            <person name="Wang Y."/>
            <person name="Chovatia M."/>
            <person name="Sandor L."/>
            <person name="Salamov A."/>
            <person name="Grigoriev I.V."/>
            <person name="Stajich J.E."/>
            <person name="Spatafora J.W."/>
        </authorList>
    </citation>
    <scope>NUCLEOTIDE SEQUENCE [LARGE SCALE GENOMIC DNA]</scope>
    <source>
        <strain evidence="16">S191</strain>
    </source>
</reference>
<evidence type="ECO:0000256" key="3">
    <source>
        <dbReference type="ARBA" id="ARBA00016584"/>
    </source>
</evidence>
<keyword evidence="17" id="KW-1185">Reference proteome</keyword>
<accession>A0A8H8DLU5</accession>
<organism evidence="16 17">
    <name type="scientific">Olpidium bornovanus</name>
    <dbReference type="NCBI Taxonomy" id="278681"/>
    <lineage>
        <taxon>Eukaryota</taxon>
        <taxon>Fungi</taxon>
        <taxon>Fungi incertae sedis</taxon>
        <taxon>Olpidiomycota</taxon>
        <taxon>Olpidiomycotina</taxon>
        <taxon>Olpidiomycetes</taxon>
        <taxon>Olpidiales</taxon>
        <taxon>Olpidiaceae</taxon>
        <taxon>Olpidium</taxon>
    </lineage>
</organism>
<dbReference type="Proteomes" id="UP000673691">
    <property type="component" value="Unassembled WGS sequence"/>
</dbReference>
<evidence type="ECO:0000256" key="14">
    <source>
        <dbReference type="SAM" id="MobiDB-lite"/>
    </source>
</evidence>
<dbReference type="GO" id="GO:2001256">
    <property type="term" value="P:regulation of store-operated calcium entry"/>
    <property type="evidence" value="ECO:0007669"/>
    <property type="project" value="InterPro"/>
</dbReference>
<evidence type="ECO:0000256" key="10">
    <source>
        <dbReference type="ARBA" id="ARBA00022989"/>
    </source>
</evidence>
<keyword evidence="7" id="KW-0732">Signal</keyword>
<evidence type="ECO:0000256" key="7">
    <source>
        <dbReference type="ARBA" id="ARBA00022729"/>
    </source>
</evidence>
<evidence type="ECO:0000256" key="6">
    <source>
        <dbReference type="ARBA" id="ARBA00022692"/>
    </source>
</evidence>
<evidence type="ECO:0000256" key="5">
    <source>
        <dbReference type="ARBA" id="ARBA00022568"/>
    </source>
</evidence>
<dbReference type="PANTHER" id="PTHR15929:SF0">
    <property type="entry name" value="STORE-OPERATED CALCIUM ENTRY-ASSOCIATED REGULATORY FACTOR"/>
    <property type="match status" value="1"/>
</dbReference>
<evidence type="ECO:0000256" key="1">
    <source>
        <dbReference type="ARBA" id="ARBA00004115"/>
    </source>
</evidence>
<evidence type="ECO:0000256" key="9">
    <source>
        <dbReference type="ARBA" id="ARBA00022837"/>
    </source>
</evidence>
<gene>
    <name evidence="16" type="ORF">BJ554DRAFT_1490</name>
</gene>
<keyword evidence="9" id="KW-0106">Calcium</keyword>
<evidence type="ECO:0000256" key="2">
    <source>
        <dbReference type="ARBA" id="ARBA00006833"/>
    </source>
</evidence>
<keyword evidence="5" id="KW-0109">Calcium transport</keyword>
<evidence type="ECO:0000256" key="11">
    <source>
        <dbReference type="ARBA" id="ARBA00023065"/>
    </source>
</evidence>